<dbReference type="Proteomes" id="UP000245865">
    <property type="component" value="Unassembled WGS sequence"/>
</dbReference>
<keyword evidence="2" id="KW-0119">Carbohydrate metabolism</keyword>
<dbReference type="InterPro" id="IPR011048">
    <property type="entry name" value="Haem_d1_sf"/>
</dbReference>
<comment type="caution">
    <text evidence="3">The sequence shown here is derived from an EMBL/GenBank/DDBJ whole genome shotgun (WGS) entry which is preliminary data.</text>
</comment>
<organism evidence="3 4">
    <name type="scientific">Falsochrobactrum shanghaiense</name>
    <dbReference type="NCBI Taxonomy" id="2201899"/>
    <lineage>
        <taxon>Bacteria</taxon>
        <taxon>Pseudomonadati</taxon>
        <taxon>Pseudomonadota</taxon>
        <taxon>Alphaproteobacteria</taxon>
        <taxon>Hyphomicrobiales</taxon>
        <taxon>Brucellaceae</taxon>
        <taxon>Falsochrobactrum</taxon>
    </lineage>
</organism>
<sequence length="368" mass="39439">MEKNPVMTEQNNNPDEITLLIGSYTDSLPHVQARGQGISVLRLSKESGRITPVSQFTELRNPTYLTLSADKKTLYSVEELFGRDGSAVAALSFDKASGAMRVLGRVDAEGDWPCHVALDKTGDRLFVSNYLSGNFVTCELDASGVPTGVTVNIQRSGTGPNESRQEGPHVHCAAVTPDGGHVLVCDAGTDEIARYSLAKGLIETSSDLVVKTRGGYLPRHLALSTDGSQFFVVHELGCSVSAYAFDGDEIRLIQEISTLPEDFTGESACAAIRVHPNGRFVYASNRGHDSIVAFRVNADSGQMETVGWYSTQGETPRDFAIDPSGHYLVAANQDGHSLVVYKIDQTSGALSPFGATYEIGSPVSVVFA</sequence>
<accession>A0A316J8U3</accession>
<gene>
    <name evidence="3" type="ORF">DKP76_12610</name>
</gene>
<keyword evidence="4" id="KW-1185">Reference proteome</keyword>
<evidence type="ECO:0000256" key="2">
    <source>
        <dbReference type="ARBA" id="ARBA00022526"/>
    </source>
</evidence>
<evidence type="ECO:0000313" key="3">
    <source>
        <dbReference type="EMBL" id="PWL17588.1"/>
    </source>
</evidence>
<protein>
    <recommendedName>
        <fullName evidence="5">6-phosphogluconolactonase</fullName>
    </recommendedName>
</protein>
<evidence type="ECO:0000256" key="1">
    <source>
        <dbReference type="ARBA" id="ARBA00005564"/>
    </source>
</evidence>
<dbReference type="GO" id="GO:0017057">
    <property type="term" value="F:6-phosphogluconolactonase activity"/>
    <property type="evidence" value="ECO:0007669"/>
    <property type="project" value="TreeGrafter"/>
</dbReference>
<keyword evidence="2" id="KW-0313">Glucose metabolism</keyword>
<dbReference type="Pfam" id="PF10282">
    <property type="entry name" value="Lactonase"/>
    <property type="match status" value="1"/>
</dbReference>
<dbReference type="GO" id="GO:0005829">
    <property type="term" value="C:cytosol"/>
    <property type="evidence" value="ECO:0007669"/>
    <property type="project" value="TreeGrafter"/>
</dbReference>
<evidence type="ECO:0000313" key="4">
    <source>
        <dbReference type="Proteomes" id="UP000245865"/>
    </source>
</evidence>
<dbReference type="EMBL" id="QGDB01000004">
    <property type="protein sequence ID" value="PWL17588.1"/>
    <property type="molecule type" value="Genomic_DNA"/>
</dbReference>
<dbReference type="InterPro" id="IPR015943">
    <property type="entry name" value="WD40/YVTN_repeat-like_dom_sf"/>
</dbReference>
<dbReference type="InterPro" id="IPR019405">
    <property type="entry name" value="Lactonase_7-beta_prop"/>
</dbReference>
<dbReference type="SUPFAM" id="SSF51004">
    <property type="entry name" value="C-terminal (heme d1) domain of cytochrome cd1-nitrite reductase"/>
    <property type="match status" value="1"/>
</dbReference>
<name>A0A316J8U3_9HYPH</name>
<dbReference type="Gene3D" id="2.130.10.10">
    <property type="entry name" value="YVTN repeat-like/Quinoprotein amine dehydrogenase"/>
    <property type="match status" value="1"/>
</dbReference>
<dbReference type="AlphaFoldDB" id="A0A316J8U3"/>
<comment type="similarity">
    <text evidence="1">Belongs to the cycloisomerase 2 family.</text>
</comment>
<proteinExistence type="inferred from homology"/>
<dbReference type="GO" id="GO:0006006">
    <property type="term" value="P:glucose metabolic process"/>
    <property type="evidence" value="ECO:0007669"/>
    <property type="project" value="UniProtKB-KW"/>
</dbReference>
<evidence type="ECO:0008006" key="5">
    <source>
        <dbReference type="Google" id="ProtNLM"/>
    </source>
</evidence>
<dbReference type="PANTHER" id="PTHR30344">
    <property type="entry name" value="6-PHOSPHOGLUCONOLACTONASE-RELATED"/>
    <property type="match status" value="1"/>
</dbReference>
<reference evidence="3 4" key="1">
    <citation type="submission" date="2018-05" db="EMBL/GenBank/DDBJ databases">
        <title>Comparative genomic sequence analysis between strain HN4 and CCM 8460T (Falsochrobactrum ovis) will provide more evidence to prove that HN4 is a new species of Falsochrobactrum.</title>
        <authorList>
            <person name="Lyu W."/>
            <person name="Sun L."/>
            <person name="Yao L."/>
        </authorList>
    </citation>
    <scope>NUCLEOTIDE SEQUENCE [LARGE SCALE GENOMIC DNA]</scope>
    <source>
        <strain evidence="3 4">HN4</strain>
    </source>
</reference>
<dbReference type="InterPro" id="IPR050282">
    <property type="entry name" value="Cycloisomerase_2"/>
</dbReference>
<dbReference type="PANTHER" id="PTHR30344:SF1">
    <property type="entry name" value="6-PHOSPHOGLUCONOLACTONASE"/>
    <property type="match status" value="1"/>
</dbReference>